<evidence type="ECO:0000256" key="5">
    <source>
        <dbReference type="ARBA" id="ARBA00012865"/>
    </source>
</evidence>
<name>A0AAN8WXB3_HALRR</name>
<dbReference type="Proteomes" id="UP001381693">
    <property type="component" value="Unassembled WGS sequence"/>
</dbReference>
<evidence type="ECO:0000256" key="3">
    <source>
        <dbReference type="ARBA" id="ARBA00004574"/>
    </source>
</evidence>
<evidence type="ECO:0000256" key="2">
    <source>
        <dbReference type="ARBA" id="ARBA00004123"/>
    </source>
</evidence>
<dbReference type="GO" id="GO:0000781">
    <property type="term" value="C:chromosome, telomeric region"/>
    <property type="evidence" value="ECO:0007669"/>
    <property type="project" value="UniProtKB-SubCell"/>
</dbReference>
<dbReference type="GO" id="GO:0005634">
    <property type="term" value="C:nucleus"/>
    <property type="evidence" value="ECO:0007669"/>
    <property type="project" value="UniProtKB-SubCell"/>
</dbReference>
<dbReference type="PANTHER" id="PTHR23240:SF26">
    <property type="entry name" value="5' EXONUCLEASE APOLLO"/>
    <property type="match status" value="1"/>
</dbReference>
<dbReference type="Pfam" id="PF07522">
    <property type="entry name" value="DRMBL"/>
    <property type="match status" value="1"/>
</dbReference>
<evidence type="ECO:0000256" key="13">
    <source>
        <dbReference type="ARBA" id="ARBA00023242"/>
    </source>
</evidence>
<evidence type="ECO:0000256" key="11">
    <source>
        <dbReference type="ARBA" id="ARBA00022895"/>
    </source>
</evidence>
<evidence type="ECO:0000256" key="8">
    <source>
        <dbReference type="ARBA" id="ARBA00022763"/>
    </source>
</evidence>
<feature type="region of interest" description="Disordered" evidence="17">
    <location>
        <begin position="530"/>
        <end position="568"/>
    </location>
</feature>
<evidence type="ECO:0000256" key="12">
    <source>
        <dbReference type="ARBA" id="ARBA00023204"/>
    </source>
</evidence>
<evidence type="ECO:0000256" key="7">
    <source>
        <dbReference type="ARBA" id="ARBA00022722"/>
    </source>
</evidence>
<keyword evidence="12" id="KW-0234">DNA repair</keyword>
<evidence type="ECO:0000256" key="15">
    <source>
        <dbReference type="ARBA" id="ARBA00041693"/>
    </source>
</evidence>
<evidence type="ECO:0000256" key="16">
    <source>
        <dbReference type="ARBA" id="ARBA00042738"/>
    </source>
</evidence>
<evidence type="ECO:0000256" key="10">
    <source>
        <dbReference type="ARBA" id="ARBA00022839"/>
    </source>
</evidence>
<evidence type="ECO:0000256" key="4">
    <source>
        <dbReference type="ARBA" id="ARBA00010304"/>
    </source>
</evidence>
<keyword evidence="13" id="KW-0539">Nucleus</keyword>
<keyword evidence="20" id="KW-1185">Reference proteome</keyword>
<comment type="subcellular location">
    <subcellularLocation>
        <location evidence="3">Chromosome</location>
        <location evidence="3">Telomere</location>
    </subcellularLocation>
    <subcellularLocation>
        <location evidence="2">Nucleus</location>
    </subcellularLocation>
</comment>
<accession>A0AAN8WXB3</accession>
<keyword evidence="6" id="KW-0158">Chromosome</keyword>
<dbReference type="GO" id="GO:0036297">
    <property type="term" value="P:interstrand cross-link repair"/>
    <property type="evidence" value="ECO:0007669"/>
    <property type="project" value="TreeGrafter"/>
</dbReference>
<dbReference type="EC" id="3.5.2.6" evidence="5"/>
<dbReference type="SUPFAM" id="SSF56281">
    <property type="entry name" value="Metallo-hydrolase/oxidoreductase"/>
    <property type="match status" value="1"/>
</dbReference>
<keyword evidence="9" id="KW-0378">Hydrolase</keyword>
<dbReference type="GO" id="GO:0035312">
    <property type="term" value="F:5'-3' DNA exonuclease activity"/>
    <property type="evidence" value="ECO:0007669"/>
    <property type="project" value="TreeGrafter"/>
</dbReference>
<proteinExistence type="inferred from homology"/>
<dbReference type="EMBL" id="JAXCGZ010013364">
    <property type="protein sequence ID" value="KAK7072707.1"/>
    <property type="molecule type" value="Genomic_DNA"/>
</dbReference>
<dbReference type="CDD" id="cd16273">
    <property type="entry name" value="SNM1A-1C-like_MBL-fold"/>
    <property type="match status" value="1"/>
</dbReference>
<feature type="domain" description="DNA repair metallo-beta-lactamase" evidence="18">
    <location>
        <begin position="220"/>
        <end position="310"/>
    </location>
</feature>
<keyword evidence="11" id="KW-0779">Telomere</keyword>
<keyword evidence="10 19" id="KW-0269">Exonuclease</keyword>
<evidence type="ECO:0000256" key="14">
    <source>
        <dbReference type="ARBA" id="ARBA00039555"/>
    </source>
</evidence>
<evidence type="ECO:0000313" key="19">
    <source>
        <dbReference type="EMBL" id="KAK7072707.1"/>
    </source>
</evidence>
<evidence type="ECO:0000313" key="20">
    <source>
        <dbReference type="Proteomes" id="UP001381693"/>
    </source>
</evidence>
<dbReference type="Gene3D" id="3.40.50.12650">
    <property type="match status" value="1"/>
</dbReference>
<feature type="compositionally biased region" description="Basic and acidic residues" evidence="17">
    <location>
        <begin position="550"/>
        <end position="561"/>
    </location>
</feature>
<comment type="caution">
    <text evidence="19">The sequence shown here is derived from an EMBL/GenBank/DDBJ whole genome shotgun (WGS) entry which is preliminary data.</text>
</comment>
<protein>
    <recommendedName>
        <fullName evidence="14">5' exonuclease Apollo</fullName>
        <ecNumber evidence="5">3.5.2.6</ecNumber>
    </recommendedName>
    <alternativeName>
        <fullName evidence="15">DNA cross-link repair 1B protein</fullName>
    </alternativeName>
    <alternativeName>
        <fullName evidence="16">SNM1 homolog B</fullName>
    </alternativeName>
</protein>
<sequence>MNGHVIPGTPIAVDVWKISNVSQARLFFLTHLHGDHINGLTSSWRYPIYTSALNANLLSLRFKFPEDVVRKLEIGESYSIPMDDDDKHMLTVTLLDANHVPGAVMFLFQGYFGNYLYCGDMRWYPELLENPPLKSVVELGELDCLYLDNTFSAPYCVFPSRKQAAQQVFRIIDNHPESVIKIGVRSLGKEALLEAVAHRYQERILVSQQKYKTLQVLQCSDVFTTDPKMSRIHAMPFNQITSTAHDIWNERESTVSILLTALFVGWPNGPYSGCREKGLYVVPYSDHSSYPELLEMVSALSPKKVLPIVTSWSTRSYWSSDSAPDQSVKGIMSVYDHLLRNSLPESVSVPKSVLQSRKAGKVKSLKRIQQSALQRVQKRLLMTRKFPYGVKYCSSESSTSSLNITKKKIMNLQPSSCPSQKLEIEDCSGTLKSIKEITLRKENKSLGKVGEAETQNFQKNISSKNVNMNIRTSPGSTDKETHLRLNDTKTLAKVTKNLESASSVKAISIDNQCSSSHLLVSKDCNVNTSHSRKMGPVKNSSGASLPESPELLKETESEMKGKSSCRKKRKALEMNSNNGTDICAEKVERKRIISKLIESVEKQAGDINNEVTINNTLNGVLGKVNVLNSALEKLISLI</sequence>
<evidence type="ECO:0000256" key="1">
    <source>
        <dbReference type="ARBA" id="ARBA00001526"/>
    </source>
</evidence>
<evidence type="ECO:0000256" key="6">
    <source>
        <dbReference type="ARBA" id="ARBA00022454"/>
    </source>
</evidence>
<evidence type="ECO:0000256" key="9">
    <source>
        <dbReference type="ARBA" id="ARBA00022801"/>
    </source>
</evidence>
<dbReference type="FunFam" id="3.40.50.12650:FF:000003">
    <property type="entry name" value="DNA cross-link repair 1B"/>
    <property type="match status" value="1"/>
</dbReference>
<keyword evidence="7" id="KW-0540">Nuclease</keyword>
<evidence type="ECO:0000259" key="18">
    <source>
        <dbReference type="Pfam" id="PF07522"/>
    </source>
</evidence>
<dbReference type="PANTHER" id="PTHR23240">
    <property type="entry name" value="DNA CROSS-LINK REPAIR PROTEIN PSO2/SNM1-RELATED"/>
    <property type="match status" value="1"/>
</dbReference>
<dbReference type="InterPro" id="IPR036866">
    <property type="entry name" value="RibonucZ/Hydroxyglut_hydro"/>
</dbReference>
<dbReference type="AlphaFoldDB" id="A0AAN8WXB3"/>
<dbReference type="GO" id="GO:0003684">
    <property type="term" value="F:damaged DNA binding"/>
    <property type="evidence" value="ECO:0007669"/>
    <property type="project" value="TreeGrafter"/>
</dbReference>
<dbReference type="GO" id="GO:0008800">
    <property type="term" value="F:beta-lactamase activity"/>
    <property type="evidence" value="ECO:0007669"/>
    <property type="project" value="UniProtKB-EC"/>
</dbReference>
<keyword evidence="8" id="KW-0227">DNA damage</keyword>
<dbReference type="Gene3D" id="3.60.15.10">
    <property type="entry name" value="Ribonuclease Z/Hydroxyacylglutathione hydrolase-like"/>
    <property type="match status" value="1"/>
</dbReference>
<dbReference type="GO" id="GO:0006303">
    <property type="term" value="P:double-strand break repair via nonhomologous end joining"/>
    <property type="evidence" value="ECO:0007669"/>
    <property type="project" value="TreeGrafter"/>
</dbReference>
<gene>
    <name evidence="19" type="primary">DCLRE1B</name>
    <name evidence="19" type="ORF">SK128_017288</name>
</gene>
<comment type="similarity">
    <text evidence="4">Belongs to the DNA repair metallo-beta-lactamase (DRMBL) family.</text>
</comment>
<reference evidence="19 20" key="1">
    <citation type="submission" date="2023-11" db="EMBL/GenBank/DDBJ databases">
        <title>Halocaridina rubra genome assembly.</title>
        <authorList>
            <person name="Smith C."/>
        </authorList>
    </citation>
    <scope>NUCLEOTIDE SEQUENCE [LARGE SCALE GENOMIC DNA]</scope>
    <source>
        <strain evidence="19">EP-1</strain>
        <tissue evidence="19">Whole</tissue>
    </source>
</reference>
<dbReference type="GO" id="GO:0000723">
    <property type="term" value="P:telomere maintenance"/>
    <property type="evidence" value="ECO:0007669"/>
    <property type="project" value="TreeGrafter"/>
</dbReference>
<organism evidence="19 20">
    <name type="scientific">Halocaridina rubra</name>
    <name type="common">Hawaiian red shrimp</name>
    <dbReference type="NCBI Taxonomy" id="373956"/>
    <lineage>
        <taxon>Eukaryota</taxon>
        <taxon>Metazoa</taxon>
        <taxon>Ecdysozoa</taxon>
        <taxon>Arthropoda</taxon>
        <taxon>Crustacea</taxon>
        <taxon>Multicrustacea</taxon>
        <taxon>Malacostraca</taxon>
        <taxon>Eumalacostraca</taxon>
        <taxon>Eucarida</taxon>
        <taxon>Decapoda</taxon>
        <taxon>Pleocyemata</taxon>
        <taxon>Caridea</taxon>
        <taxon>Atyoidea</taxon>
        <taxon>Atyidae</taxon>
        <taxon>Halocaridina</taxon>
    </lineage>
</organism>
<dbReference type="InterPro" id="IPR011084">
    <property type="entry name" value="DRMBL"/>
</dbReference>
<comment type="catalytic activity">
    <reaction evidence="1">
        <text>a beta-lactam + H2O = a substituted beta-amino acid</text>
        <dbReference type="Rhea" id="RHEA:20401"/>
        <dbReference type="ChEBI" id="CHEBI:15377"/>
        <dbReference type="ChEBI" id="CHEBI:35627"/>
        <dbReference type="ChEBI" id="CHEBI:140347"/>
        <dbReference type="EC" id="3.5.2.6"/>
    </reaction>
</comment>
<evidence type="ECO:0000256" key="17">
    <source>
        <dbReference type="SAM" id="MobiDB-lite"/>
    </source>
</evidence>